<dbReference type="SUPFAM" id="SSF160424">
    <property type="entry name" value="BH3703-like"/>
    <property type="match status" value="1"/>
</dbReference>
<protein>
    <recommendedName>
        <fullName evidence="4">Ferredoxin</fullName>
    </recommendedName>
</protein>
<evidence type="ECO:0000313" key="2">
    <source>
        <dbReference type="EMBL" id="PRX46540.1"/>
    </source>
</evidence>
<evidence type="ECO:0000256" key="1">
    <source>
        <dbReference type="SAM" id="MobiDB-lite"/>
    </source>
</evidence>
<dbReference type="Proteomes" id="UP000238362">
    <property type="component" value="Unassembled WGS sequence"/>
</dbReference>
<keyword evidence="3" id="KW-1185">Reference proteome</keyword>
<dbReference type="AlphaFoldDB" id="A0A2T0LS96"/>
<comment type="caution">
    <text evidence="2">The sequence shown here is derived from an EMBL/GenBank/DDBJ whole genome shotgun (WGS) entry which is preliminary data.</text>
</comment>
<evidence type="ECO:0000313" key="3">
    <source>
        <dbReference type="Proteomes" id="UP000238362"/>
    </source>
</evidence>
<reference evidence="2 3" key="1">
    <citation type="submission" date="2018-03" db="EMBL/GenBank/DDBJ databases">
        <title>Genomic Encyclopedia of Type Strains, Phase III (KMG-III): the genomes of soil and plant-associated and newly described type strains.</title>
        <authorList>
            <person name="Whitman W."/>
        </authorList>
    </citation>
    <scope>NUCLEOTIDE SEQUENCE [LARGE SCALE GENOMIC DNA]</scope>
    <source>
        <strain evidence="2 3">CGMCC 4.7125</strain>
    </source>
</reference>
<dbReference type="InterPro" id="IPR036170">
    <property type="entry name" value="YezG-like_sf"/>
</dbReference>
<organism evidence="2 3">
    <name type="scientific">Prauserella shujinwangii</name>
    <dbReference type="NCBI Taxonomy" id="1453103"/>
    <lineage>
        <taxon>Bacteria</taxon>
        <taxon>Bacillati</taxon>
        <taxon>Actinomycetota</taxon>
        <taxon>Actinomycetes</taxon>
        <taxon>Pseudonocardiales</taxon>
        <taxon>Pseudonocardiaceae</taxon>
        <taxon>Prauserella</taxon>
    </lineage>
</organism>
<evidence type="ECO:0008006" key="4">
    <source>
        <dbReference type="Google" id="ProtNLM"/>
    </source>
</evidence>
<accession>A0A2T0LS96</accession>
<dbReference type="RefSeq" id="WP_106179947.1">
    <property type="nucleotide sequence ID" value="NZ_PVNH01000007.1"/>
</dbReference>
<gene>
    <name evidence="2" type="ORF">B0I33_107117</name>
</gene>
<dbReference type="EMBL" id="PVNH01000007">
    <property type="protein sequence ID" value="PRX46540.1"/>
    <property type="molecule type" value="Genomic_DNA"/>
</dbReference>
<proteinExistence type="predicted"/>
<sequence>MTRPPEPLTAEARQHLVGQVGHALAAAAPRGWRLLRAEYRAVGRHVEADLLVTGPDRVARPVRPPEPAMRLLATLRAGMYEPGRGTWLSAVLEFAPGDEPRAEFSVDAEPRWRRVPPPVGFADELRFFPRAAEFVPGWLRTRAGLPEPAPPAGRLRTPRLYDGLDPAGRPVTTRGPLHPAERDRVLGYLEGAPVVLAARGFGDDVFDPDRPASVPLTFRTDGTWVWPGAVAYYLREHELAPDPDLLSHIRALDFRLPEVDEPIRELAVATVTGQ</sequence>
<feature type="region of interest" description="Disordered" evidence="1">
    <location>
        <begin position="149"/>
        <end position="177"/>
    </location>
</feature>
<dbReference type="OrthoDB" id="275232at2"/>
<name>A0A2T0LS96_9PSEU</name>